<evidence type="ECO:0000256" key="9">
    <source>
        <dbReference type="SAM" id="SignalP"/>
    </source>
</evidence>
<proteinExistence type="inferred from homology"/>
<evidence type="ECO:0000256" key="3">
    <source>
        <dbReference type="ARBA" id="ARBA00022452"/>
    </source>
</evidence>
<dbReference type="SUPFAM" id="SSF49464">
    <property type="entry name" value="Carboxypeptidase regulatory domain-like"/>
    <property type="match status" value="1"/>
</dbReference>
<keyword evidence="2 8" id="KW-0813">Transport</keyword>
<evidence type="ECO:0000313" key="11">
    <source>
        <dbReference type="EMBL" id="MFD0983250.1"/>
    </source>
</evidence>
<name>A0ABW3IYP1_9FLAO</name>
<keyword evidence="11" id="KW-0675">Receptor</keyword>
<dbReference type="PROSITE" id="PS52016">
    <property type="entry name" value="TONB_DEPENDENT_REC_3"/>
    <property type="match status" value="1"/>
</dbReference>
<evidence type="ECO:0000256" key="8">
    <source>
        <dbReference type="PROSITE-ProRule" id="PRU01360"/>
    </source>
</evidence>
<comment type="subcellular location">
    <subcellularLocation>
        <location evidence="1 8">Cell outer membrane</location>
        <topology evidence="1 8">Multi-pass membrane protein</topology>
    </subcellularLocation>
</comment>
<dbReference type="SUPFAM" id="SSF56935">
    <property type="entry name" value="Porins"/>
    <property type="match status" value="1"/>
</dbReference>
<comment type="caution">
    <text evidence="11">The sequence shown here is derived from an EMBL/GenBank/DDBJ whole genome shotgun (WGS) entry which is preliminary data.</text>
</comment>
<comment type="similarity">
    <text evidence="8">Belongs to the TonB-dependent receptor family.</text>
</comment>
<dbReference type="PANTHER" id="PTHR30069:SF29">
    <property type="entry name" value="HEMOGLOBIN AND HEMOGLOBIN-HAPTOGLOBIN-BINDING PROTEIN 1-RELATED"/>
    <property type="match status" value="1"/>
</dbReference>
<feature type="chain" id="PRO_5046636315" evidence="9">
    <location>
        <begin position="21"/>
        <end position="794"/>
    </location>
</feature>
<evidence type="ECO:0000256" key="5">
    <source>
        <dbReference type="ARBA" id="ARBA00022729"/>
    </source>
</evidence>
<dbReference type="InterPro" id="IPR039426">
    <property type="entry name" value="TonB-dep_rcpt-like"/>
</dbReference>
<dbReference type="EMBL" id="JBHTIZ010000005">
    <property type="protein sequence ID" value="MFD0983250.1"/>
    <property type="molecule type" value="Genomic_DNA"/>
</dbReference>
<dbReference type="Gene3D" id="2.60.40.1120">
    <property type="entry name" value="Carboxypeptidase-like, regulatory domain"/>
    <property type="match status" value="1"/>
</dbReference>
<evidence type="ECO:0000259" key="10">
    <source>
        <dbReference type="Pfam" id="PF07715"/>
    </source>
</evidence>
<dbReference type="InterPro" id="IPR012910">
    <property type="entry name" value="Plug_dom"/>
</dbReference>
<evidence type="ECO:0000256" key="2">
    <source>
        <dbReference type="ARBA" id="ARBA00022448"/>
    </source>
</evidence>
<evidence type="ECO:0000256" key="1">
    <source>
        <dbReference type="ARBA" id="ARBA00004571"/>
    </source>
</evidence>
<evidence type="ECO:0000256" key="6">
    <source>
        <dbReference type="ARBA" id="ARBA00023136"/>
    </source>
</evidence>
<evidence type="ECO:0000256" key="7">
    <source>
        <dbReference type="ARBA" id="ARBA00023237"/>
    </source>
</evidence>
<gene>
    <name evidence="11" type="ORF">ACFQ0S_02055</name>
</gene>
<accession>A0ABW3IYP1</accession>
<dbReference type="Pfam" id="PF13715">
    <property type="entry name" value="CarbopepD_reg_2"/>
    <property type="match status" value="1"/>
</dbReference>
<dbReference type="Gene3D" id="2.40.170.20">
    <property type="entry name" value="TonB-dependent receptor, beta-barrel domain"/>
    <property type="match status" value="1"/>
</dbReference>
<dbReference type="InterPro" id="IPR036942">
    <property type="entry name" value="Beta-barrel_TonB_sf"/>
</dbReference>
<dbReference type="InterPro" id="IPR037066">
    <property type="entry name" value="Plug_dom_sf"/>
</dbReference>
<keyword evidence="5 9" id="KW-0732">Signal</keyword>
<sequence length="794" mass="89898">MLKKKYLVFCGLLFSVCIFSQNTISGKITNQENEALEGSHIHIGKKTGTTDALGNYFIKNVSSGKVKVHVSYIGYQSIDTLVGLNNDLVLNFKLKELTFRLNEINVTHARNTINKSVLEQKIKTETIEKYSSQSLGDALKEIAGVSALKTGSTIVKPVINGLYGNRVPIINNNIRMEDQQWGTEHAPSFDINSASKITVIKGASGLQYGGDAVGGLVIIEPVAVKKDTLFGKTLLNFDSNGRGGSVSSSIHKGNILGWSWNALGTFKYLGDRETPNYVLSNSGNREANFSGDIKYSNKKYDFTGYYSYYNAQIGILRASHTGNANDLRNSINNKIPSVVKDFTYNIENPKQEVQHHILKANYNYYFDETASLAIQYAFQFNKRLEFDVRRGNFNNKPALDLDLKTHSVNIDYKKNVHDWSIKSGANTVLQDNFANPSTGVRPLIPTYSKIDVGLYSIVSHNFSDSFTLETGLRYDFSKTDATKFYFKSRWDERGYNSEFASFVVGDFANQWLTKPTFTFHNISSSIGFYKVFENDLDWYTNLSYAARNPNPSELFSDGLHHSLAVIELGDLALDKETSLKVSTTIQKKWNSFSVELNPYVNAIQNYMFLRPIRPENTNRGTFPVFQYEQTNARIAGIDSQTNWKINSHWNHSLAFTYVNGKDLSKNIPLIDITPYSVNTKIQYSNAKWNDFLIEVKGELVGQQKQFPNNNYTINIIENNVLTPVEVDISTPPAGYELLHMYSEVKFKTFHKGITTLAFSVQNILNTTYRDYLNRQRLFADEMGRNFQIQLKINY</sequence>
<evidence type="ECO:0000256" key="4">
    <source>
        <dbReference type="ARBA" id="ARBA00022692"/>
    </source>
</evidence>
<feature type="signal peptide" evidence="9">
    <location>
        <begin position="1"/>
        <end position="20"/>
    </location>
</feature>
<keyword evidence="6 8" id="KW-0472">Membrane</keyword>
<keyword evidence="12" id="KW-1185">Reference proteome</keyword>
<protein>
    <submittedName>
        <fullName evidence="11">TonB-dependent receptor</fullName>
    </submittedName>
</protein>
<organism evidence="11 12">
    <name type="scientific">Flavobacterium myungsuense</name>
    <dbReference type="NCBI Taxonomy" id="651823"/>
    <lineage>
        <taxon>Bacteria</taxon>
        <taxon>Pseudomonadati</taxon>
        <taxon>Bacteroidota</taxon>
        <taxon>Flavobacteriia</taxon>
        <taxon>Flavobacteriales</taxon>
        <taxon>Flavobacteriaceae</taxon>
        <taxon>Flavobacterium</taxon>
    </lineage>
</organism>
<keyword evidence="3 8" id="KW-1134">Transmembrane beta strand</keyword>
<evidence type="ECO:0000313" key="12">
    <source>
        <dbReference type="Proteomes" id="UP001597051"/>
    </source>
</evidence>
<feature type="domain" description="TonB-dependent receptor plug" evidence="10">
    <location>
        <begin position="120"/>
        <end position="215"/>
    </location>
</feature>
<keyword evidence="4 8" id="KW-0812">Transmembrane</keyword>
<dbReference type="InterPro" id="IPR008969">
    <property type="entry name" value="CarboxyPept-like_regulatory"/>
</dbReference>
<dbReference type="PANTHER" id="PTHR30069">
    <property type="entry name" value="TONB-DEPENDENT OUTER MEMBRANE RECEPTOR"/>
    <property type="match status" value="1"/>
</dbReference>
<dbReference type="Proteomes" id="UP001597051">
    <property type="component" value="Unassembled WGS sequence"/>
</dbReference>
<dbReference type="Gene3D" id="2.170.130.10">
    <property type="entry name" value="TonB-dependent receptor, plug domain"/>
    <property type="match status" value="1"/>
</dbReference>
<dbReference type="Pfam" id="PF07715">
    <property type="entry name" value="Plug"/>
    <property type="match status" value="1"/>
</dbReference>
<keyword evidence="7 8" id="KW-0998">Cell outer membrane</keyword>
<reference evidence="12" key="1">
    <citation type="journal article" date="2019" name="Int. J. Syst. Evol. Microbiol.">
        <title>The Global Catalogue of Microorganisms (GCM) 10K type strain sequencing project: providing services to taxonomists for standard genome sequencing and annotation.</title>
        <authorList>
            <consortium name="The Broad Institute Genomics Platform"/>
            <consortium name="The Broad Institute Genome Sequencing Center for Infectious Disease"/>
            <person name="Wu L."/>
            <person name="Ma J."/>
        </authorList>
    </citation>
    <scope>NUCLEOTIDE SEQUENCE [LARGE SCALE GENOMIC DNA]</scope>
    <source>
        <strain evidence="12">CECT 7649</strain>
    </source>
</reference>
<dbReference type="RefSeq" id="WP_379752683.1">
    <property type="nucleotide sequence ID" value="NZ_JBHSYB010000002.1"/>
</dbReference>